<comment type="caution">
    <text evidence="1">The sequence shown here is derived from an EMBL/GenBank/DDBJ whole genome shotgun (WGS) entry which is preliminary data.</text>
</comment>
<dbReference type="AlphaFoldDB" id="A0A395J7U4"/>
<organism evidence="1 2">
    <name type="scientific">Monilinia fructigena</name>
    <dbReference type="NCBI Taxonomy" id="38457"/>
    <lineage>
        <taxon>Eukaryota</taxon>
        <taxon>Fungi</taxon>
        <taxon>Dikarya</taxon>
        <taxon>Ascomycota</taxon>
        <taxon>Pezizomycotina</taxon>
        <taxon>Leotiomycetes</taxon>
        <taxon>Helotiales</taxon>
        <taxon>Sclerotiniaceae</taxon>
        <taxon>Monilinia</taxon>
    </lineage>
</organism>
<dbReference type="Proteomes" id="UP000249056">
    <property type="component" value="Unassembled WGS sequence"/>
</dbReference>
<name>A0A395J7U4_9HELO</name>
<keyword evidence="2" id="KW-1185">Reference proteome</keyword>
<evidence type="ECO:0000313" key="2">
    <source>
        <dbReference type="Proteomes" id="UP000249056"/>
    </source>
</evidence>
<evidence type="ECO:0000313" key="1">
    <source>
        <dbReference type="EMBL" id="RAL68194.1"/>
    </source>
</evidence>
<sequence length="82" mass="8894">MSVQVGGDLENAGYGSGRAPICYLSFISIYEPHNVCLPNPLTGKIPGCIAWNSKKRTNHKDLLRLDSATADSTIFIRCLVGQ</sequence>
<reference evidence="1 2" key="1">
    <citation type="submission" date="2018-06" db="EMBL/GenBank/DDBJ databases">
        <title>Genome Sequence of the Brown Rot Fungal Pathogen Monilinia fructigena.</title>
        <authorList>
            <person name="Landi L."/>
            <person name="De Miccolis Angelini R.M."/>
            <person name="Pollastro S."/>
            <person name="Abate D."/>
            <person name="Faretra F."/>
            <person name="Romanazzi G."/>
        </authorList>
    </citation>
    <scope>NUCLEOTIDE SEQUENCE [LARGE SCALE GENOMIC DNA]</scope>
    <source>
        <strain evidence="1 2">Mfrg269</strain>
    </source>
</reference>
<protein>
    <submittedName>
        <fullName evidence="1">Uncharacterized protein</fullName>
    </submittedName>
</protein>
<accession>A0A395J7U4</accession>
<proteinExistence type="predicted"/>
<gene>
    <name evidence="1" type="ORF">DID88_008901</name>
</gene>
<dbReference type="EMBL" id="QKRW01000002">
    <property type="protein sequence ID" value="RAL68194.1"/>
    <property type="molecule type" value="Genomic_DNA"/>
</dbReference>